<keyword evidence="10" id="KW-0926">Vacuole</keyword>
<comment type="subcellular location">
    <subcellularLocation>
        <location evidence="1">Endomembrane system</location>
        <topology evidence="1">Multi-pass membrane protein</topology>
    </subcellularLocation>
    <subcellularLocation>
        <location evidence="10">Vacuole membrane</location>
    </subcellularLocation>
</comment>
<dbReference type="InterPro" id="IPR004798">
    <property type="entry name" value="CAX-like"/>
</dbReference>
<evidence type="ECO:0000256" key="7">
    <source>
        <dbReference type="ARBA" id="ARBA00022989"/>
    </source>
</evidence>
<dbReference type="InterPro" id="IPR004713">
    <property type="entry name" value="CaH_exchang"/>
</dbReference>
<dbReference type="GO" id="GO:0006874">
    <property type="term" value="P:intracellular calcium ion homeostasis"/>
    <property type="evidence" value="ECO:0007669"/>
    <property type="project" value="TreeGrafter"/>
</dbReference>
<keyword evidence="5 10" id="KW-0812">Transmembrane</keyword>
<feature type="transmembrane region" description="Helical" evidence="10">
    <location>
        <begin position="72"/>
        <end position="94"/>
    </location>
</feature>
<evidence type="ECO:0000313" key="12">
    <source>
        <dbReference type="EMBL" id="PMD47538.1"/>
    </source>
</evidence>
<dbReference type="GO" id="GO:0015369">
    <property type="term" value="F:calcium:proton antiporter activity"/>
    <property type="evidence" value="ECO:0007669"/>
    <property type="project" value="UniProtKB-UniRule"/>
</dbReference>
<feature type="domain" description="Sodium/calcium exchanger membrane region" evidence="11">
    <location>
        <begin position="237"/>
        <end position="378"/>
    </location>
</feature>
<evidence type="ECO:0000256" key="3">
    <source>
        <dbReference type="ARBA" id="ARBA00022448"/>
    </source>
</evidence>
<evidence type="ECO:0000256" key="5">
    <source>
        <dbReference type="ARBA" id="ARBA00022692"/>
    </source>
</evidence>
<proteinExistence type="inferred from homology"/>
<name>A0A2J6S9U7_HYAVF</name>
<comment type="function">
    <text evidence="10">Has a role in promoting intracellular calcium ion sequestration via the exchange of calcium ions for hydrogen ions across the vacuolar membrane. Involved also in manganese ion homeostasis via its uptake into the vacuole.</text>
</comment>
<dbReference type="Proteomes" id="UP000235786">
    <property type="component" value="Unassembled WGS sequence"/>
</dbReference>
<comment type="caution">
    <text evidence="10">Lacks conserved residue(s) required for the propagation of feature annotation.</text>
</comment>
<evidence type="ECO:0000259" key="11">
    <source>
        <dbReference type="Pfam" id="PF01699"/>
    </source>
</evidence>
<keyword evidence="10" id="KW-0050">Antiport</keyword>
<protein>
    <recommendedName>
        <fullName evidence="10">Vacuolar calcium ion transporter</fullName>
    </recommendedName>
</protein>
<keyword evidence="13" id="KW-1185">Reference proteome</keyword>
<comment type="similarity">
    <text evidence="2 10">Belongs to the Ca(2+):cation antiporter (CaCA) (TC 2.A.19) family.</text>
</comment>
<dbReference type="GO" id="GO:0000329">
    <property type="term" value="C:fungal-type vacuole membrane"/>
    <property type="evidence" value="ECO:0007669"/>
    <property type="project" value="TreeGrafter"/>
</dbReference>
<feature type="transmembrane region" description="Helical" evidence="10">
    <location>
        <begin position="304"/>
        <end position="326"/>
    </location>
</feature>
<evidence type="ECO:0000256" key="6">
    <source>
        <dbReference type="ARBA" id="ARBA00022837"/>
    </source>
</evidence>
<dbReference type="FunFam" id="1.20.1420.30:FF:000026">
    <property type="entry name" value="Vacuolar calcium ion transporter"/>
    <property type="match status" value="1"/>
</dbReference>
<feature type="transmembrane region" description="Helical" evidence="10">
    <location>
        <begin position="137"/>
        <end position="160"/>
    </location>
</feature>
<feature type="transmembrane region" description="Helical" evidence="10">
    <location>
        <begin position="39"/>
        <end position="60"/>
    </location>
</feature>
<accession>A0A2J6S9U7</accession>
<dbReference type="NCBIfam" id="TIGR00378">
    <property type="entry name" value="cax"/>
    <property type="match status" value="1"/>
</dbReference>
<dbReference type="OrthoDB" id="1699231at2759"/>
<dbReference type="GO" id="GO:0012505">
    <property type="term" value="C:endomembrane system"/>
    <property type="evidence" value="ECO:0007669"/>
    <property type="project" value="UniProtKB-SubCell"/>
</dbReference>
<gene>
    <name evidence="12" type="ORF">L207DRAFT_416700</name>
</gene>
<feature type="transmembrane region" description="Helical" evidence="10">
    <location>
        <begin position="180"/>
        <end position="199"/>
    </location>
</feature>
<evidence type="ECO:0000256" key="4">
    <source>
        <dbReference type="ARBA" id="ARBA00022568"/>
    </source>
</evidence>
<evidence type="ECO:0000256" key="1">
    <source>
        <dbReference type="ARBA" id="ARBA00004127"/>
    </source>
</evidence>
<keyword evidence="7 10" id="KW-1133">Transmembrane helix</keyword>
<evidence type="ECO:0000256" key="2">
    <source>
        <dbReference type="ARBA" id="ARBA00008170"/>
    </source>
</evidence>
<keyword evidence="9 10" id="KW-0472">Membrane</keyword>
<keyword evidence="8 10" id="KW-0406">Ion transport</keyword>
<evidence type="ECO:0000256" key="10">
    <source>
        <dbReference type="RuleBase" id="RU365028"/>
    </source>
</evidence>
<sequence length="385" mass="42684">MKKFFKICWLSTSRASRICNILWPVVPAAVAVTYSRTDLHLAIFVLNYLAMIPCANLIGFAGQEFARKLHKVFGVLVETTLGSVVEVVMFMVLVKNNQFQVIQAAILGSVLATQLLCLGVCFVVGGIRHTELEFSPVVAEVGSDLLLTAGFGLIIPAAFFTAVKSAGNTEPDIIADKVLNVSRITSCLLIISYIVYIYFQIRTHESIYDAIFEEEENQEHEDEREEKEKLTFTECVLALTIAITIVTIIAINLVEHIEFVVREWDVSDSFIGLILVPVVEKFAEHLGAIDEAWDNQMNMALAHVLGATIQTSLFNGPLVVLVGWVINKRMDLNFDLFNIISLILGILVVGNFLRDSKSNYLEGSLCVIVYVNIAVAAFFYPNPGE</sequence>
<feature type="transmembrane region" description="Helical" evidence="10">
    <location>
        <begin position="332"/>
        <end position="353"/>
    </location>
</feature>
<dbReference type="PANTHER" id="PTHR31503:SF14">
    <property type="entry name" value="VACUOLAR CALCIUM ION TRANSPORTER"/>
    <property type="match status" value="1"/>
</dbReference>
<feature type="transmembrane region" description="Helical" evidence="10">
    <location>
        <begin position="360"/>
        <end position="380"/>
    </location>
</feature>
<feature type="transmembrane region" description="Helical" evidence="10">
    <location>
        <begin position="235"/>
        <end position="254"/>
    </location>
</feature>
<dbReference type="Gene3D" id="1.20.1420.30">
    <property type="entry name" value="NCX, central ion-binding region"/>
    <property type="match status" value="1"/>
</dbReference>
<evidence type="ECO:0000256" key="9">
    <source>
        <dbReference type="ARBA" id="ARBA00023136"/>
    </source>
</evidence>
<evidence type="ECO:0000313" key="13">
    <source>
        <dbReference type="Proteomes" id="UP000235786"/>
    </source>
</evidence>
<dbReference type="EMBL" id="KZ613938">
    <property type="protein sequence ID" value="PMD47538.1"/>
    <property type="molecule type" value="Genomic_DNA"/>
</dbReference>
<keyword evidence="3 10" id="KW-0813">Transport</keyword>
<keyword evidence="4 10" id="KW-0109">Calcium transport</keyword>
<feature type="domain" description="Sodium/calcium exchanger membrane region" evidence="11">
    <location>
        <begin position="40"/>
        <end position="201"/>
    </location>
</feature>
<feature type="transmembrane region" description="Helical" evidence="10">
    <location>
        <begin position="100"/>
        <end position="125"/>
    </location>
</feature>
<dbReference type="InterPro" id="IPR004837">
    <property type="entry name" value="NaCa_Exmemb"/>
</dbReference>
<evidence type="ECO:0000256" key="8">
    <source>
        <dbReference type="ARBA" id="ARBA00023065"/>
    </source>
</evidence>
<reference evidence="12 13" key="1">
    <citation type="submission" date="2016-04" db="EMBL/GenBank/DDBJ databases">
        <title>A degradative enzymes factory behind the ericoid mycorrhizal symbiosis.</title>
        <authorList>
            <consortium name="DOE Joint Genome Institute"/>
            <person name="Martino E."/>
            <person name="Morin E."/>
            <person name="Grelet G."/>
            <person name="Kuo A."/>
            <person name="Kohler A."/>
            <person name="Daghino S."/>
            <person name="Barry K."/>
            <person name="Choi C."/>
            <person name="Cichocki N."/>
            <person name="Clum A."/>
            <person name="Copeland A."/>
            <person name="Hainaut M."/>
            <person name="Haridas S."/>
            <person name="Labutti K."/>
            <person name="Lindquist E."/>
            <person name="Lipzen A."/>
            <person name="Khouja H.-R."/>
            <person name="Murat C."/>
            <person name="Ohm R."/>
            <person name="Olson A."/>
            <person name="Spatafora J."/>
            <person name="Veneault-Fourrey C."/>
            <person name="Henrissat B."/>
            <person name="Grigoriev I."/>
            <person name="Martin F."/>
            <person name="Perotto S."/>
        </authorList>
    </citation>
    <scope>NUCLEOTIDE SEQUENCE [LARGE SCALE GENOMIC DNA]</scope>
    <source>
        <strain evidence="12 13">F</strain>
    </source>
</reference>
<organism evidence="12 13">
    <name type="scientific">Hyaloscypha variabilis (strain UAMH 11265 / GT02V1 / F)</name>
    <name type="common">Meliniomyces variabilis</name>
    <dbReference type="NCBI Taxonomy" id="1149755"/>
    <lineage>
        <taxon>Eukaryota</taxon>
        <taxon>Fungi</taxon>
        <taxon>Dikarya</taxon>
        <taxon>Ascomycota</taxon>
        <taxon>Pezizomycotina</taxon>
        <taxon>Leotiomycetes</taxon>
        <taxon>Helotiales</taxon>
        <taxon>Hyaloscyphaceae</taxon>
        <taxon>Hyaloscypha</taxon>
        <taxon>Hyaloscypha variabilis</taxon>
    </lineage>
</organism>
<dbReference type="AlphaFoldDB" id="A0A2J6S9U7"/>
<dbReference type="STRING" id="1149755.A0A2J6S9U7"/>
<dbReference type="PANTHER" id="PTHR31503">
    <property type="entry name" value="VACUOLAR CALCIUM ION TRANSPORTER"/>
    <property type="match status" value="1"/>
</dbReference>
<dbReference type="InterPro" id="IPR044880">
    <property type="entry name" value="NCX_ion-bd_dom_sf"/>
</dbReference>
<dbReference type="Pfam" id="PF01699">
    <property type="entry name" value="Na_Ca_ex"/>
    <property type="match status" value="2"/>
</dbReference>
<keyword evidence="6 10" id="KW-0106">Calcium</keyword>